<comment type="similarity">
    <text evidence="2 12">Belongs to the cytochrome P450 family.</text>
</comment>
<keyword evidence="7 12" id="KW-0560">Oxidoreductase</keyword>
<dbReference type="GO" id="GO:0016705">
    <property type="term" value="F:oxidoreductase activity, acting on paired donors, with incorporation or reduction of molecular oxygen"/>
    <property type="evidence" value="ECO:0007669"/>
    <property type="project" value="InterPro"/>
</dbReference>
<evidence type="ECO:0000256" key="1">
    <source>
        <dbReference type="ARBA" id="ARBA00004370"/>
    </source>
</evidence>
<evidence type="ECO:0000256" key="10">
    <source>
        <dbReference type="ARBA" id="ARBA00023136"/>
    </source>
</evidence>
<keyword evidence="3 11" id="KW-0349">Heme</keyword>
<dbReference type="Gene3D" id="1.10.630.10">
    <property type="entry name" value="Cytochrome P450"/>
    <property type="match status" value="1"/>
</dbReference>
<keyword evidence="9 12" id="KW-0503">Monooxygenase</keyword>
<evidence type="ECO:0000256" key="2">
    <source>
        <dbReference type="ARBA" id="ARBA00010617"/>
    </source>
</evidence>
<feature type="transmembrane region" description="Helical" evidence="13">
    <location>
        <begin position="6"/>
        <end position="24"/>
    </location>
</feature>
<sequence length="536" mass="61873">MERESMLWFFLVCVIIYMVFYFLMRAGDYIWWRPKRIEVHFSKQGIRGPKYHFLLGNTKELLGFMVKAASQSLPLSHHTSLPRVLPFYHQWQKLYGRTFLVWFGPTARLTVSDPILIKDILINRSELFEKVESPPHVRKLEGDGLVTLQGEKWAHHRKIITPSFYMDNLELMVPIMGKSMRKMVDDWFKMSKGSKIEIDVSRWFQELTEEIITHTFFGRSYEEGKKIFELHSRNMIYAIGSYNKIIIPGYRFLPIKQNRQFRKLDREIGTSLKKIIDHRLKDYNNSGVRSAKYPNDLLELMIQASIKSEHTKEMSTWGVSASQSPSAFFITASDIIEECKTMLFAGKYTTSSLMTWTIVLLAMHPQWQELAREEVLRNCGDHDIPTKGHVAKLKTLSMILKESLRLYPPAVALLRRAKCDMELGGCTILRRTELMLPILAVHHAPVIWGQDATEFNPARFSRGVSHAAKHLTAFMPFGLGARRCIGENLAMLQTKLAIAMILQQFSFVLAPSYQHAPTVVMLLDPQYGAPITFHTL</sequence>
<protein>
    <submittedName>
        <fullName evidence="14">CYP734A50</fullName>
    </submittedName>
</protein>
<evidence type="ECO:0000313" key="14">
    <source>
        <dbReference type="EMBL" id="AOA32958.1"/>
    </source>
</evidence>
<dbReference type="GO" id="GO:0004497">
    <property type="term" value="F:monooxygenase activity"/>
    <property type="evidence" value="ECO:0007669"/>
    <property type="project" value="UniProtKB-KW"/>
</dbReference>
<evidence type="ECO:0000256" key="12">
    <source>
        <dbReference type="RuleBase" id="RU000461"/>
    </source>
</evidence>
<comment type="cofactor">
    <cofactor evidence="11">
        <name>heme</name>
        <dbReference type="ChEBI" id="CHEBI:30413"/>
    </cofactor>
</comment>
<evidence type="ECO:0000256" key="11">
    <source>
        <dbReference type="PIRSR" id="PIRSR602401-1"/>
    </source>
</evidence>
<keyword evidence="5 11" id="KW-0479">Metal-binding</keyword>
<dbReference type="FunFam" id="1.10.630.10:FF:000029">
    <property type="entry name" value="Cytochrome P450 734A1"/>
    <property type="match status" value="1"/>
</dbReference>
<evidence type="ECO:0000256" key="6">
    <source>
        <dbReference type="ARBA" id="ARBA00022989"/>
    </source>
</evidence>
<dbReference type="GO" id="GO:0020037">
    <property type="term" value="F:heme binding"/>
    <property type="evidence" value="ECO:0007669"/>
    <property type="project" value="InterPro"/>
</dbReference>
<dbReference type="EMBL" id="KX589240">
    <property type="protein sequence ID" value="AOA32958.1"/>
    <property type="molecule type" value="mRNA"/>
</dbReference>
<evidence type="ECO:0000256" key="13">
    <source>
        <dbReference type="SAM" id="Phobius"/>
    </source>
</evidence>
<dbReference type="GO" id="GO:0016131">
    <property type="term" value="P:brassinosteroid metabolic process"/>
    <property type="evidence" value="ECO:0007669"/>
    <property type="project" value="TreeGrafter"/>
</dbReference>
<reference evidence="14" key="1">
    <citation type="submission" date="2016-07" db="EMBL/GenBank/DDBJ databases">
        <title>Presence versus absence of CYP734A50 underlies the style-length dimorphism in primroses.</title>
        <authorList>
            <person name="Lenhard M."/>
        </authorList>
    </citation>
    <scope>NUCLEOTIDE SEQUENCE</scope>
</reference>
<proteinExistence type="evidence at transcript level"/>
<dbReference type="GO" id="GO:0016020">
    <property type="term" value="C:membrane"/>
    <property type="evidence" value="ECO:0007669"/>
    <property type="project" value="UniProtKB-SubCell"/>
</dbReference>
<dbReference type="PRINTS" id="PR00463">
    <property type="entry name" value="EP450I"/>
</dbReference>
<dbReference type="InterPro" id="IPR050665">
    <property type="entry name" value="Cytochrome_P450_Monooxygen"/>
</dbReference>
<organism evidence="14">
    <name type="scientific">Primula forbesii</name>
    <dbReference type="NCBI Taxonomy" id="175067"/>
    <lineage>
        <taxon>Eukaryota</taxon>
        <taxon>Viridiplantae</taxon>
        <taxon>Streptophyta</taxon>
        <taxon>Embryophyta</taxon>
        <taxon>Tracheophyta</taxon>
        <taxon>Spermatophyta</taxon>
        <taxon>Magnoliopsida</taxon>
        <taxon>eudicotyledons</taxon>
        <taxon>Gunneridae</taxon>
        <taxon>Pentapetalae</taxon>
        <taxon>asterids</taxon>
        <taxon>Ericales</taxon>
        <taxon>Primulaceae</taxon>
        <taxon>Primula</taxon>
    </lineage>
</organism>
<evidence type="ECO:0000256" key="8">
    <source>
        <dbReference type="ARBA" id="ARBA00023004"/>
    </source>
</evidence>
<name>A0A1B2LPH3_9ERIC</name>
<keyword evidence="6 13" id="KW-1133">Transmembrane helix</keyword>
<dbReference type="Pfam" id="PF00067">
    <property type="entry name" value="p450"/>
    <property type="match status" value="1"/>
</dbReference>
<dbReference type="SUPFAM" id="SSF48264">
    <property type="entry name" value="Cytochrome P450"/>
    <property type="match status" value="1"/>
</dbReference>
<evidence type="ECO:0000256" key="7">
    <source>
        <dbReference type="ARBA" id="ARBA00023002"/>
    </source>
</evidence>
<keyword evidence="8 11" id="KW-0408">Iron</keyword>
<evidence type="ECO:0000256" key="4">
    <source>
        <dbReference type="ARBA" id="ARBA00022692"/>
    </source>
</evidence>
<dbReference type="GO" id="GO:0005506">
    <property type="term" value="F:iron ion binding"/>
    <property type="evidence" value="ECO:0007669"/>
    <property type="project" value="InterPro"/>
</dbReference>
<keyword evidence="4 13" id="KW-0812">Transmembrane</keyword>
<evidence type="ECO:0000256" key="3">
    <source>
        <dbReference type="ARBA" id="ARBA00022617"/>
    </source>
</evidence>
<dbReference type="AlphaFoldDB" id="A0A1B2LPH3"/>
<evidence type="ECO:0000256" key="9">
    <source>
        <dbReference type="ARBA" id="ARBA00023033"/>
    </source>
</evidence>
<accession>A0A1B2LPH3</accession>
<dbReference type="InterPro" id="IPR017972">
    <property type="entry name" value="Cyt_P450_CS"/>
</dbReference>
<feature type="binding site" description="axial binding residue" evidence="11">
    <location>
        <position position="484"/>
    </location>
    <ligand>
        <name>heme</name>
        <dbReference type="ChEBI" id="CHEBI:30413"/>
    </ligand>
    <ligandPart>
        <name>Fe</name>
        <dbReference type="ChEBI" id="CHEBI:18248"/>
    </ligandPart>
</feature>
<evidence type="ECO:0000256" key="5">
    <source>
        <dbReference type="ARBA" id="ARBA00022723"/>
    </source>
</evidence>
<dbReference type="InterPro" id="IPR036396">
    <property type="entry name" value="Cyt_P450_sf"/>
</dbReference>
<dbReference type="PROSITE" id="PS00086">
    <property type="entry name" value="CYTOCHROME_P450"/>
    <property type="match status" value="1"/>
</dbReference>
<dbReference type="InterPro" id="IPR001128">
    <property type="entry name" value="Cyt_P450"/>
</dbReference>
<dbReference type="InterPro" id="IPR002401">
    <property type="entry name" value="Cyt_P450_E_grp-I"/>
</dbReference>
<dbReference type="PRINTS" id="PR00385">
    <property type="entry name" value="P450"/>
</dbReference>
<dbReference type="GO" id="GO:0010268">
    <property type="term" value="P:brassinosteroid homeostasis"/>
    <property type="evidence" value="ECO:0007669"/>
    <property type="project" value="TreeGrafter"/>
</dbReference>
<keyword evidence="10 13" id="KW-0472">Membrane</keyword>
<dbReference type="PANTHER" id="PTHR24282:SF63">
    <property type="entry name" value="CYTOCHROME P450 734A1-LIKE"/>
    <property type="match status" value="1"/>
</dbReference>
<dbReference type="PANTHER" id="PTHR24282">
    <property type="entry name" value="CYTOCHROME P450 FAMILY MEMBER"/>
    <property type="match status" value="1"/>
</dbReference>
<comment type="subcellular location">
    <subcellularLocation>
        <location evidence="1">Membrane</location>
    </subcellularLocation>
</comment>